<evidence type="ECO:0000256" key="7">
    <source>
        <dbReference type="RuleBase" id="RU363032"/>
    </source>
</evidence>
<keyword evidence="10" id="KW-1185">Reference proteome</keyword>
<keyword evidence="6 7" id="KW-0472">Membrane</keyword>
<accession>A0A1Z9YWM5</accession>
<dbReference type="PROSITE" id="PS50928">
    <property type="entry name" value="ABC_TM1"/>
    <property type="match status" value="1"/>
</dbReference>
<comment type="similarity">
    <text evidence="7">Belongs to the binding-protein-dependent transport system permease family.</text>
</comment>
<dbReference type="Pfam" id="PF00528">
    <property type="entry name" value="BPD_transp_1"/>
    <property type="match status" value="1"/>
</dbReference>
<keyword evidence="4 7" id="KW-0812">Transmembrane</keyword>
<dbReference type="Gene3D" id="1.10.3720.10">
    <property type="entry name" value="MetI-like"/>
    <property type="match status" value="1"/>
</dbReference>
<dbReference type="InterPro" id="IPR035906">
    <property type="entry name" value="MetI-like_sf"/>
</dbReference>
<evidence type="ECO:0000256" key="6">
    <source>
        <dbReference type="ARBA" id="ARBA00023136"/>
    </source>
</evidence>
<dbReference type="GO" id="GO:0005886">
    <property type="term" value="C:plasma membrane"/>
    <property type="evidence" value="ECO:0007669"/>
    <property type="project" value="UniProtKB-SubCell"/>
</dbReference>
<gene>
    <name evidence="9" type="ORF">CAP51_11920</name>
</gene>
<keyword evidence="5 7" id="KW-1133">Transmembrane helix</keyword>
<evidence type="ECO:0000256" key="5">
    <source>
        <dbReference type="ARBA" id="ARBA00022989"/>
    </source>
</evidence>
<feature type="transmembrane region" description="Helical" evidence="7">
    <location>
        <begin position="42"/>
        <end position="60"/>
    </location>
</feature>
<organism evidence="9 10">
    <name type="scientific">Acinetobacter populi</name>
    <dbReference type="NCBI Taxonomy" id="1582270"/>
    <lineage>
        <taxon>Bacteria</taxon>
        <taxon>Pseudomonadati</taxon>
        <taxon>Pseudomonadota</taxon>
        <taxon>Gammaproteobacteria</taxon>
        <taxon>Moraxellales</taxon>
        <taxon>Moraxellaceae</taxon>
        <taxon>Acinetobacter</taxon>
    </lineage>
</organism>
<evidence type="ECO:0000256" key="2">
    <source>
        <dbReference type="ARBA" id="ARBA00022448"/>
    </source>
</evidence>
<evidence type="ECO:0000256" key="4">
    <source>
        <dbReference type="ARBA" id="ARBA00022692"/>
    </source>
</evidence>
<keyword evidence="3" id="KW-1003">Cell membrane</keyword>
<sequence length="284" mass="31202">MTSSKQDIISTEQALRSDVIRAATFKASSYDWTWLQNGFRRSIAIVLFFLLWELLPRLGVVDEAFLPPFSKVLIAGYQLIANGQFFVHLQASLVRSLSGFVIALATAIPLGFAIGWYRGFSDYLNPLLELLRNTSALAVLPVFMLFLGIGESSKIALIIFACVWPILLNTISAVRNVDPLLIKSARTLGLSDAKLFRKVILPAAVPTIFVGIRLAGTSCILVLVAAEMIGAKAGLGYLIIYSQYNFQIPEMFVGIISITAFGFAFNYLLLAVEKHFTAWNRAAG</sequence>
<protein>
    <submittedName>
        <fullName evidence="9">ABC transporter permease</fullName>
    </submittedName>
</protein>
<evidence type="ECO:0000256" key="3">
    <source>
        <dbReference type="ARBA" id="ARBA00022475"/>
    </source>
</evidence>
<dbReference type="FunFam" id="1.10.3720.10:FF:000003">
    <property type="entry name" value="Aliphatic sulfonate ABC transporter permease"/>
    <property type="match status" value="1"/>
</dbReference>
<evidence type="ECO:0000313" key="9">
    <source>
        <dbReference type="EMBL" id="OUY06632.1"/>
    </source>
</evidence>
<dbReference type="EMBL" id="NEXX01000004">
    <property type="protein sequence ID" value="OUY06632.1"/>
    <property type="molecule type" value="Genomic_DNA"/>
</dbReference>
<feature type="transmembrane region" description="Helical" evidence="7">
    <location>
        <begin position="252"/>
        <end position="272"/>
    </location>
</feature>
<dbReference type="SUPFAM" id="SSF161098">
    <property type="entry name" value="MetI-like"/>
    <property type="match status" value="1"/>
</dbReference>
<feature type="transmembrane region" description="Helical" evidence="7">
    <location>
        <begin position="220"/>
        <end position="240"/>
    </location>
</feature>
<reference evidence="9 10" key="1">
    <citation type="submission" date="2017-05" db="EMBL/GenBank/DDBJ databases">
        <title>Acinetobacter populi ANC 5415 (= PBJ7), whole genome shotgun sequencing project.</title>
        <authorList>
            <person name="Nemec A."/>
            <person name="Radolfova-Krizova L."/>
        </authorList>
    </citation>
    <scope>NUCLEOTIDE SEQUENCE [LARGE SCALE GENOMIC DNA]</scope>
    <source>
        <strain evidence="9 10">PBJ7</strain>
    </source>
</reference>
<evidence type="ECO:0000256" key="1">
    <source>
        <dbReference type="ARBA" id="ARBA00004651"/>
    </source>
</evidence>
<proteinExistence type="inferred from homology"/>
<dbReference type="CDD" id="cd06261">
    <property type="entry name" value="TM_PBP2"/>
    <property type="match status" value="1"/>
</dbReference>
<comment type="subcellular location">
    <subcellularLocation>
        <location evidence="1 7">Cell membrane</location>
        <topology evidence="1 7">Multi-pass membrane protein</topology>
    </subcellularLocation>
</comment>
<feature type="transmembrane region" description="Helical" evidence="7">
    <location>
        <begin position="97"/>
        <end position="118"/>
    </location>
</feature>
<comment type="caution">
    <text evidence="9">The sequence shown here is derived from an EMBL/GenBank/DDBJ whole genome shotgun (WGS) entry which is preliminary data.</text>
</comment>
<feature type="transmembrane region" description="Helical" evidence="7">
    <location>
        <begin position="130"/>
        <end position="149"/>
    </location>
</feature>
<name>A0A1Z9YWM5_9GAMM</name>
<dbReference type="AlphaFoldDB" id="A0A1Z9YWM5"/>
<feature type="domain" description="ABC transmembrane type-1" evidence="8">
    <location>
        <begin position="89"/>
        <end position="269"/>
    </location>
</feature>
<dbReference type="GO" id="GO:0042918">
    <property type="term" value="P:alkanesulfonate transmembrane transport"/>
    <property type="evidence" value="ECO:0007669"/>
    <property type="project" value="UniProtKB-ARBA"/>
</dbReference>
<evidence type="ECO:0000259" key="8">
    <source>
        <dbReference type="PROSITE" id="PS50928"/>
    </source>
</evidence>
<dbReference type="OrthoDB" id="8138334at2"/>
<keyword evidence="2 7" id="KW-0813">Transport</keyword>
<dbReference type="Proteomes" id="UP000196536">
    <property type="component" value="Unassembled WGS sequence"/>
</dbReference>
<feature type="transmembrane region" description="Helical" evidence="7">
    <location>
        <begin position="155"/>
        <end position="174"/>
    </location>
</feature>
<dbReference type="RefSeq" id="WP_087620989.1">
    <property type="nucleotide sequence ID" value="NZ_NEXX01000004.1"/>
</dbReference>
<dbReference type="PANTHER" id="PTHR30151:SF0">
    <property type="entry name" value="ABC TRANSPORTER PERMEASE PROTEIN MJ0413-RELATED"/>
    <property type="match status" value="1"/>
</dbReference>
<dbReference type="PANTHER" id="PTHR30151">
    <property type="entry name" value="ALKANE SULFONATE ABC TRANSPORTER-RELATED, MEMBRANE SUBUNIT"/>
    <property type="match status" value="1"/>
</dbReference>
<evidence type="ECO:0000313" key="10">
    <source>
        <dbReference type="Proteomes" id="UP000196536"/>
    </source>
</evidence>
<dbReference type="InterPro" id="IPR000515">
    <property type="entry name" value="MetI-like"/>
</dbReference>